<keyword evidence="13" id="KW-1185">Reference proteome</keyword>
<evidence type="ECO:0000256" key="7">
    <source>
        <dbReference type="ARBA" id="ARBA00033194"/>
    </source>
</evidence>
<evidence type="ECO:0000256" key="3">
    <source>
        <dbReference type="ARBA" id="ARBA00012513"/>
    </source>
</evidence>
<dbReference type="Proteomes" id="UP000800094">
    <property type="component" value="Unassembled WGS sequence"/>
</dbReference>
<dbReference type="SUPFAM" id="SSF56112">
    <property type="entry name" value="Protein kinase-like (PK-like)"/>
    <property type="match status" value="1"/>
</dbReference>
<comment type="catalytic activity">
    <reaction evidence="9">
        <text>L-seryl-[protein] + ATP = O-phospho-L-seryl-[protein] + ADP + H(+)</text>
        <dbReference type="Rhea" id="RHEA:17989"/>
        <dbReference type="Rhea" id="RHEA-COMP:9863"/>
        <dbReference type="Rhea" id="RHEA-COMP:11604"/>
        <dbReference type="ChEBI" id="CHEBI:15378"/>
        <dbReference type="ChEBI" id="CHEBI:29999"/>
        <dbReference type="ChEBI" id="CHEBI:30616"/>
        <dbReference type="ChEBI" id="CHEBI:83421"/>
        <dbReference type="ChEBI" id="CHEBI:456216"/>
        <dbReference type="EC" id="2.7.11.1"/>
    </reaction>
</comment>
<evidence type="ECO:0000256" key="8">
    <source>
        <dbReference type="ARBA" id="ARBA00047899"/>
    </source>
</evidence>
<dbReference type="RefSeq" id="XP_033680135.1">
    <property type="nucleotide sequence ID" value="XM_033827080.1"/>
</dbReference>
<dbReference type="InterPro" id="IPR011009">
    <property type="entry name" value="Kinase-like_dom_sf"/>
</dbReference>
<evidence type="ECO:0000256" key="10">
    <source>
        <dbReference type="SAM" id="MobiDB-lite"/>
    </source>
</evidence>
<evidence type="ECO:0000256" key="1">
    <source>
        <dbReference type="ARBA" id="ARBA00003747"/>
    </source>
</evidence>
<evidence type="ECO:0000256" key="9">
    <source>
        <dbReference type="ARBA" id="ARBA00048679"/>
    </source>
</evidence>
<evidence type="ECO:0000313" key="12">
    <source>
        <dbReference type="EMBL" id="KAF2245131.1"/>
    </source>
</evidence>
<evidence type="ECO:0000256" key="2">
    <source>
        <dbReference type="ARBA" id="ARBA00011534"/>
    </source>
</evidence>
<dbReference type="EC" id="2.7.11.1" evidence="3"/>
<dbReference type="AlphaFoldDB" id="A0A6A6I452"/>
<dbReference type="PROSITE" id="PS50011">
    <property type="entry name" value="PROTEIN_KINASE_DOM"/>
    <property type="match status" value="1"/>
</dbReference>
<dbReference type="OrthoDB" id="5584477at2759"/>
<dbReference type="InterPro" id="IPR000719">
    <property type="entry name" value="Prot_kinase_dom"/>
</dbReference>
<comment type="subunit">
    <text evidence="2">Component of the EKC/KEOPS complex composed of at least BUD32, CGI121, GON7, KAE1 and PCC1; the whole complex dimerizes.</text>
</comment>
<evidence type="ECO:0000256" key="4">
    <source>
        <dbReference type="ARBA" id="ARBA00013948"/>
    </source>
</evidence>
<dbReference type="EMBL" id="ML987201">
    <property type="protein sequence ID" value="KAF2245131.1"/>
    <property type="molecule type" value="Genomic_DNA"/>
</dbReference>
<evidence type="ECO:0000313" key="13">
    <source>
        <dbReference type="Proteomes" id="UP000800094"/>
    </source>
</evidence>
<dbReference type="GO" id="GO:0005524">
    <property type="term" value="F:ATP binding"/>
    <property type="evidence" value="ECO:0007669"/>
    <property type="project" value="InterPro"/>
</dbReference>
<dbReference type="PANTHER" id="PTHR38248:SF2">
    <property type="entry name" value="FUNK1 11"/>
    <property type="match status" value="1"/>
</dbReference>
<sequence length="824" mass="93835">MIALPNTELIAQHPIGERLDGFRDALQSQCDELSLSGLKNHQSRIARLVETSDIKELVLDLVLDLVLVLQRAPLARKLPSPSGAGTLLRDLFSLGTRIESADFDATSFIPLFEHIDRHASDEEICTALFALLASYTTDPPTVFSKVPLDTPLKSTSSSQHADEQTHDDIDERILQEINGCVYRDTGGFYGKYFEEKEWSADAYRITQMANPQVRSGRWTEYPTVPSQDAFFDWFWGFQSGFLCRGRSMFYASPDHPLAGSDCKRKPDLFLAPTNVSKHGGKYNWADVRVIGELKQSEIRGKYTEELLKFTGHAREVFAAQPTRRFLHGFVIRGSIMELWVFDRSGLYGSKKFDIHKDPRRFIQIMFGYTRMSDEELGMNTYIKEDKEGKYIVLEEETKKDRVYLEDTPIAFQRAIVCRGTACYRAKKRGSQRWQYVVKFAWRSDKRQAEGELLKLAKERNVWGVAKLTDHHDLDAIAELRSGLKFGKPQTFRSARRDSINQSRSRTQSSLLANALGISLTPRNSSSSAQKRKRAEEKPMAPPPKRSRSGSCRRSRSTGLVTAQTDIAVGGASNYVDKNSDVNSLTAPDVQDDGLFENRIFSCLITSPPGRPLREFTSVHEFLEACRDFVKAHRSLYCDGKILHRDISENNIIITDAEWKEDPTGMIIDLDLGKELDGGPSGARHRTGTMEFMAIEILEGKPHTYRHDLESFFYVFVWIISQARDKALLKTSRLRRWYAGSYDQTAEIKRGHMDKKAFQGILAEFPQAFHGLKGLAEELRRLLFPIREEALFTGTYHDPERLYQPMIDAFERAIVGYEGSRNEDY</sequence>
<dbReference type="GeneID" id="54580410"/>
<protein>
    <recommendedName>
        <fullName evidence="5">EKC/KEOPS complex subunit BUD32</fullName>
        <ecNumber evidence="3">2.7.11.1</ecNumber>
    </recommendedName>
    <alternativeName>
        <fullName evidence="6 7">Atypical Serine/threonine protein kinase BUD32</fullName>
    </alternativeName>
    <alternativeName>
        <fullName evidence="4">EKC/KEOPS complex subunit bud32</fullName>
    </alternativeName>
</protein>
<name>A0A6A6I452_9PLEO</name>
<evidence type="ECO:0000256" key="6">
    <source>
        <dbReference type="ARBA" id="ARBA00030980"/>
    </source>
</evidence>
<dbReference type="PROSITE" id="PS00109">
    <property type="entry name" value="PROTEIN_KINASE_TYR"/>
    <property type="match status" value="1"/>
</dbReference>
<gene>
    <name evidence="12" type="ORF">BU26DRAFT_508465</name>
</gene>
<comment type="function">
    <text evidence="1">Component of the EKC/KEOPS complex that is required for the formation of a threonylcarbamoyl group on adenosine at position 37 (t(6)A37) in tRNAs that read codons beginning with adenine. The complex is probably involved in the transfer of the threonylcarbamoyl moiety of threonylcarbamoyl-AMP (TC-AMP) to the N6 group of A37. BUD32 has ATPase activity in the context of the EKC/KEOPS complex and likely plays a supporting role to the catalytic subunit KAE1. The EKC/KEOPS complex also promotes both telomere uncapping and telomere elongation. The complex is required for efficient recruitment of transcriptional coactivators.</text>
</comment>
<accession>A0A6A6I452</accession>
<dbReference type="GO" id="GO:0004674">
    <property type="term" value="F:protein serine/threonine kinase activity"/>
    <property type="evidence" value="ECO:0007669"/>
    <property type="project" value="UniProtKB-EC"/>
</dbReference>
<comment type="catalytic activity">
    <reaction evidence="8">
        <text>L-threonyl-[protein] + ATP = O-phospho-L-threonyl-[protein] + ADP + H(+)</text>
        <dbReference type="Rhea" id="RHEA:46608"/>
        <dbReference type="Rhea" id="RHEA-COMP:11060"/>
        <dbReference type="Rhea" id="RHEA-COMP:11605"/>
        <dbReference type="ChEBI" id="CHEBI:15378"/>
        <dbReference type="ChEBI" id="CHEBI:30013"/>
        <dbReference type="ChEBI" id="CHEBI:30616"/>
        <dbReference type="ChEBI" id="CHEBI:61977"/>
        <dbReference type="ChEBI" id="CHEBI:456216"/>
        <dbReference type="EC" id="2.7.11.1"/>
    </reaction>
</comment>
<reference evidence="12" key="1">
    <citation type="journal article" date="2020" name="Stud. Mycol.">
        <title>101 Dothideomycetes genomes: a test case for predicting lifestyles and emergence of pathogens.</title>
        <authorList>
            <person name="Haridas S."/>
            <person name="Albert R."/>
            <person name="Binder M."/>
            <person name="Bloem J."/>
            <person name="Labutti K."/>
            <person name="Salamov A."/>
            <person name="Andreopoulos B."/>
            <person name="Baker S."/>
            <person name="Barry K."/>
            <person name="Bills G."/>
            <person name="Bluhm B."/>
            <person name="Cannon C."/>
            <person name="Castanera R."/>
            <person name="Culley D."/>
            <person name="Daum C."/>
            <person name="Ezra D."/>
            <person name="Gonzalez J."/>
            <person name="Henrissat B."/>
            <person name="Kuo A."/>
            <person name="Liang C."/>
            <person name="Lipzen A."/>
            <person name="Lutzoni F."/>
            <person name="Magnuson J."/>
            <person name="Mondo S."/>
            <person name="Nolan M."/>
            <person name="Ohm R."/>
            <person name="Pangilinan J."/>
            <person name="Park H.-J."/>
            <person name="Ramirez L."/>
            <person name="Alfaro M."/>
            <person name="Sun H."/>
            <person name="Tritt A."/>
            <person name="Yoshinaga Y."/>
            <person name="Zwiers L.-H."/>
            <person name="Turgeon B."/>
            <person name="Goodwin S."/>
            <person name="Spatafora J."/>
            <person name="Crous P."/>
            <person name="Grigoriev I."/>
        </authorList>
    </citation>
    <scope>NUCLEOTIDE SEQUENCE</scope>
    <source>
        <strain evidence="12">CBS 122368</strain>
    </source>
</reference>
<dbReference type="InterPro" id="IPR040976">
    <property type="entry name" value="Pkinase_fungal"/>
</dbReference>
<feature type="domain" description="Protein kinase" evidence="11">
    <location>
        <begin position="441"/>
        <end position="824"/>
    </location>
</feature>
<feature type="region of interest" description="Disordered" evidence="10">
    <location>
        <begin position="519"/>
        <end position="558"/>
    </location>
</feature>
<evidence type="ECO:0000259" key="11">
    <source>
        <dbReference type="PROSITE" id="PS50011"/>
    </source>
</evidence>
<organism evidence="12 13">
    <name type="scientific">Trematosphaeria pertusa</name>
    <dbReference type="NCBI Taxonomy" id="390896"/>
    <lineage>
        <taxon>Eukaryota</taxon>
        <taxon>Fungi</taxon>
        <taxon>Dikarya</taxon>
        <taxon>Ascomycota</taxon>
        <taxon>Pezizomycotina</taxon>
        <taxon>Dothideomycetes</taxon>
        <taxon>Pleosporomycetidae</taxon>
        <taxon>Pleosporales</taxon>
        <taxon>Massarineae</taxon>
        <taxon>Trematosphaeriaceae</taxon>
        <taxon>Trematosphaeria</taxon>
    </lineage>
</organism>
<evidence type="ECO:0000256" key="5">
    <source>
        <dbReference type="ARBA" id="ARBA00019973"/>
    </source>
</evidence>
<proteinExistence type="predicted"/>
<dbReference type="Gene3D" id="1.10.510.10">
    <property type="entry name" value="Transferase(Phosphotransferase) domain 1"/>
    <property type="match status" value="1"/>
</dbReference>
<feature type="compositionally biased region" description="Basic residues" evidence="10">
    <location>
        <begin position="544"/>
        <end position="555"/>
    </location>
</feature>
<dbReference type="InterPro" id="IPR008266">
    <property type="entry name" value="Tyr_kinase_AS"/>
</dbReference>
<dbReference type="PANTHER" id="PTHR38248">
    <property type="entry name" value="FUNK1 6"/>
    <property type="match status" value="1"/>
</dbReference>
<dbReference type="Pfam" id="PF17667">
    <property type="entry name" value="Pkinase_fungal"/>
    <property type="match status" value="1"/>
</dbReference>